<dbReference type="Pfam" id="PF18908">
    <property type="entry name" value="DUF5663"/>
    <property type="match status" value="1"/>
</dbReference>
<dbReference type="Proteomes" id="UP000034185">
    <property type="component" value="Unassembled WGS sequence"/>
</dbReference>
<gene>
    <name evidence="1" type="ORF">UY70_C0021G0018</name>
</gene>
<accession>A0A0G1X664</accession>
<dbReference type="InterPro" id="IPR043722">
    <property type="entry name" value="DUF5663"/>
</dbReference>
<evidence type="ECO:0000313" key="2">
    <source>
        <dbReference type="Proteomes" id="UP000034185"/>
    </source>
</evidence>
<dbReference type="EMBL" id="LCRA01000021">
    <property type="protein sequence ID" value="KKW26618.1"/>
    <property type="molecule type" value="Genomic_DNA"/>
</dbReference>
<name>A0A0G1X664_9BACT</name>
<proteinExistence type="predicted"/>
<dbReference type="AlphaFoldDB" id="A0A0G1X664"/>
<sequence>MTDDALNGFIEQILFERGAGALPEDVQAQMKQDLMKRAEDRINAGILAALPPEQLESFEKIVTNGSREEIEAFTRTHIPNLDEVIGKELADFKALYLSA</sequence>
<protein>
    <submittedName>
        <fullName evidence="1">Uncharacterized protein</fullName>
    </submittedName>
</protein>
<reference evidence="1 2" key="1">
    <citation type="journal article" date="2015" name="Nature">
        <title>rRNA introns, odd ribosomes, and small enigmatic genomes across a large radiation of phyla.</title>
        <authorList>
            <person name="Brown C.T."/>
            <person name="Hug L.A."/>
            <person name="Thomas B.C."/>
            <person name="Sharon I."/>
            <person name="Castelle C.J."/>
            <person name="Singh A."/>
            <person name="Wilkins M.J."/>
            <person name="Williams K.H."/>
            <person name="Banfield J.F."/>
        </authorList>
    </citation>
    <scope>NUCLEOTIDE SEQUENCE [LARGE SCALE GENOMIC DNA]</scope>
</reference>
<evidence type="ECO:0000313" key="1">
    <source>
        <dbReference type="EMBL" id="KKW26618.1"/>
    </source>
</evidence>
<comment type="caution">
    <text evidence="1">The sequence shown here is derived from an EMBL/GenBank/DDBJ whole genome shotgun (WGS) entry which is preliminary data.</text>
</comment>
<organism evidence="1 2">
    <name type="scientific">Candidatus Kaiserbacteria bacterium GW2011_GWB1_52_6</name>
    <dbReference type="NCBI Taxonomy" id="1618674"/>
    <lineage>
        <taxon>Bacteria</taxon>
        <taxon>Candidatus Kaiseribacteriota</taxon>
    </lineage>
</organism>